<reference evidence="2" key="1">
    <citation type="submission" date="2021-04" db="EMBL/GenBank/DDBJ databases">
        <title>Draft genomes of 20 S. canis strains.</title>
        <authorList>
            <person name="Pagnossin D."/>
            <person name="Weir W."/>
            <person name="Smith A."/>
            <person name="Ure R."/>
            <person name="Oravcova K."/>
        </authorList>
    </citation>
    <scope>NUCLEOTIDE SEQUENCE</scope>
    <source>
        <strain evidence="2">284</strain>
    </source>
</reference>
<name>A0AAE4Q8M5_STRCB</name>
<evidence type="ECO:0000313" key="2">
    <source>
        <dbReference type="EMBL" id="MDV5976825.1"/>
    </source>
</evidence>
<comment type="caution">
    <text evidence="2">The sequence shown here is derived from an EMBL/GenBank/DDBJ whole genome shotgun (WGS) entry which is preliminary data.</text>
</comment>
<keyword evidence="1" id="KW-1133">Transmembrane helix</keyword>
<keyword evidence="1" id="KW-0812">Transmembrane</keyword>
<dbReference type="Proteomes" id="UP001186118">
    <property type="component" value="Unassembled WGS sequence"/>
</dbReference>
<protein>
    <submittedName>
        <fullName evidence="2">Uncharacterized protein</fullName>
    </submittedName>
</protein>
<sequence>MFVVTKTDFSKSFATRDDLFRFLEQENVRVISLKQLVTYNLSHVTDDGELLQQKAIHLPLEDSIDSYLMDFGQKKRGLSFVPSKLSVKEPKTPEGYAEKAPERSVQTKTRPNGHKSFFLGLSLLVLALLGLSYWHHQTLTSTQKEIASIKQELRQVVKNQDSLRQITQMDVFCRYFLPRYYSGQKEQLKEFIVKDMNLSPKEGQLQSVILEDSKVTPKGYEMTYVISLKTSKGQETKRLSLTISSHKKATYGYQVMKRPIERMYP</sequence>
<dbReference type="RefSeq" id="WP_317609952.1">
    <property type="nucleotide sequence ID" value="NZ_JAGQEX010000008.1"/>
</dbReference>
<evidence type="ECO:0000313" key="3">
    <source>
        <dbReference type="Proteomes" id="UP001186118"/>
    </source>
</evidence>
<accession>A0AAE4Q8M5</accession>
<proteinExistence type="predicted"/>
<dbReference type="CDD" id="cd16427">
    <property type="entry name" value="TraM-like"/>
    <property type="match status" value="1"/>
</dbReference>
<keyword evidence="1" id="KW-0472">Membrane</keyword>
<evidence type="ECO:0000256" key="1">
    <source>
        <dbReference type="SAM" id="Phobius"/>
    </source>
</evidence>
<dbReference type="AlphaFoldDB" id="A0AAE4Q8M5"/>
<dbReference type="EMBL" id="JAGQEX010000008">
    <property type="protein sequence ID" value="MDV5976825.1"/>
    <property type="molecule type" value="Genomic_DNA"/>
</dbReference>
<feature type="transmembrane region" description="Helical" evidence="1">
    <location>
        <begin position="116"/>
        <end position="134"/>
    </location>
</feature>
<gene>
    <name evidence="2" type="ORF">KB584_05005</name>
</gene>
<dbReference type="Gene3D" id="3.10.450.540">
    <property type="match status" value="1"/>
</dbReference>
<organism evidence="2 3">
    <name type="scientific">Streptococcus canis</name>
    <dbReference type="NCBI Taxonomy" id="1329"/>
    <lineage>
        <taxon>Bacteria</taxon>
        <taxon>Bacillati</taxon>
        <taxon>Bacillota</taxon>
        <taxon>Bacilli</taxon>
        <taxon>Lactobacillales</taxon>
        <taxon>Streptococcaceae</taxon>
        <taxon>Streptococcus</taxon>
    </lineage>
</organism>